<evidence type="ECO:0000256" key="3">
    <source>
        <dbReference type="ARBA" id="ARBA00022771"/>
    </source>
</evidence>
<dbReference type="Gene3D" id="2.60.120.1040">
    <property type="entry name" value="ZPR1, A/B domain"/>
    <property type="match status" value="2"/>
</dbReference>
<feature type="domain" description="Zinc finger ZPR1-type" evidence="5">
    <location>
        <begin position="233"/>
        <end position="392"/>
    </location>
</feature>
<dbReference type="AlphaFoldDB" id="A0A7R9PK28"/>
<evidence type="ECO:0000259" key="5">
    <source>
        <dbReference type="SMART" id="SM00709"/>
    </source>
</evidence>
<dbReference type="PANTHER" id="PTHR10876:SF0">
    <property type="entry name" value="ZINC FINGER PROTEIN ZPR1"/>
    <property type="match status" value="1"/>
</dbReference>
<evidence type="ECO:0000256" key="1">
    <source>
        <dbReference type="ARBA" id="ARBA00008354"/>
    </source>
</evidence>
<keyword evidence="2" id="KW-0479">Metal-binding</keyword>
<reference evidence="6" key="1">
    <citation type="submission" date="2020-11" db="EMBL/GenBank/DDBJ databases">
        <authorList>
            <person name="Tran Van P."/>
        </authorList>
    </citation>
    <scope>NUCLEOTIDE SEQUENCE</scope>
</reference>
<dbReference type="GO" id="GO:0008270">
    <property type="term" value="F:zinc ion binding"/>
    <property type="evidence" value="ECO:0007669"/>
    <property type="project" value="UniProtKB-KW"/>
</dbReference>
<organism evidence="6">
    <name type="scientific">Timema genevievae</name>
    <name type="common">Walking stick</name>
    <dbReference type="NCBI Taxonomy" id="629358"/>
    <lineage>
        <taxon>Eukaryota</taxon>
        <taxon>Metazoa</taxon>
        <taxon>Ecdysozoa</taxon>
        <taxon>Arthropoda</taxon>
        <taxon>Hexapoda</taxon>
        <taxon>Insecta</taxon>
        <taxon>Pterygota</taxon>
        <taxon>Neoptera</taxon>
        <taxon>Polyneoptera</taxon>
        <taxon>Phasmatodea</taxon>
        <taxon>Timematodea</taxon>
        <taxon>Timematoidea</taxon>
        <taxon>Timematidae</taxon>
        <taxon>Timema</taxon>
    </lineage>
</organism>
<keyword evidence="4" id="KW-0862">Zinc</keyword>
<proteinExistence type="inferred from homology"/>
<dbReference type="SMART" id="SM00709">
    <property type="entry name" value="Zpr1"/>
    <property type="match status" value="2"/>
</dbReference>
<dbReference type="GO" id="GO:0005634">
    <property type="term" value="C:nucleus"/>
    <property type="evidence" value="ECO:0007669"/>
    <property type="project" value="TreeGrafter"/>
</dbReference>
<gene>
    <name evidence="6" type="ORF">TGEB3V08_LOCUS3866</name>
</gene>
<dbReference type="InterPro" id="IPR056180">
    <property type="entry name" value="ZPR1_jr_dom"/>
</dbReference>
<name>A0A7R9PK28_TIMGE</name>
<evidence type="ECO:0000313" key="6">
    <source>
        <dbReference type="EMBL" id="CAD7589979.1"/>
    </source>
</evidence>
<dbReference type="EMBL" id="OE840271">
    <property type="protein sequence ID" value="CAD7589979.1"/>
    <property type="molecule type" value="Genomic_DNA"/>
</dbReference>
<feature type="domain" description="Zinc finger ZPR1-type" evidence="5">
    <location>
        <begin position="15"/>
        <end position="167"/>
    </location>
</feature>
<dbReference type="FunFam" id="2.60.120.1040:FF:000001">
    <property type="entry name" value="Zinc finger protein ZPR1"/>
    <property type="match status" value="1"/>
</dbReference>
<dbReference type="Pfam" id="PF03367">
    <property type="entry name" value="Zn_ribbon_ZPR1"/>
    <property type="match status" value="2"/>
</dbReference>
<keyword evidence="3" id="KW-0863">Zinc-finger</keyword>
<comment type="similarity">
    <text evidence="1">Belongs to the ZPR1 family.</text>
</comment>
<dbReference type="InterPro" id="IPR040141">
    <property type="entry name" value="ZPR1"/>
</dbReference>
<sequence length="430" mass="48185">MVWSCYEDGKGENDEDEGLTRLLLTKIPFFKEVILISFSCEKCGYQNNEIQRGGQTDEKGVRVVLHVQTTEDLNRQVVKSDYTAVRIPKLDFEIPSQSQKGEVTTVEGLIDRSVQGLEQDQARRREENPETAAQIDTFIDKLKQLKEVNEPFTMILEDISGNTCVENPREPQRDLGCETTQFVRTREQDHILGIYTSSELGAESQEGDGLLKSLEEGQFPLEQLEKEVLQFQTNCPECSAPCQTNMKLTDIPFFKQVVIMATNCDICGYRTNEVKTGGGIEPKGLHIEINVTGIDDFSRDVLKSETCSLLIPELDLEVGPAALGGRFSTVEGILTAMRDQIISGGGMFGDSADAHLKERFQMFFKDMDKVICGEKHVTLVLDDPAGNSYVQSLTPPTPDDGLKITHYERTFDQNEELGLNDIKVENYEES</sequence>
<evidence type="ECO:0000256" key="4">
    <source>
        <dbReference type="ARBA" id="ARBA00022833"/>
    </source>
</evidence>
<dbReference type="Gene3D" id="2.20.25.420">
    <property type="entry name" value="ZPR1, zinc finger domain"/>
    <property type="match status" value="2"/>
</dbReference>
<dbReference type="PANTHER" id="PTHR10876">
    <property type="entry name" value="ZINC FINGER PROTEIN ZPR1"/>
    <property type="match status" value="1"/>
</dbReference>
<protein>
    <recommendedName>
        <fullName evidence="5">Zinc finger ZPR1-type domain-containing protein</fullName>
    </recommendedName>
</protein>
<accession>A0A7R9PK28</accession>
<dbReference type="InterPro" id="IPR042452">
    <property type="entry name" value="ZPR1_Znf1/2"/>
</dbReference>
<dbReference type="InterPro" id="IPR042451">
    <property type="entry name" value="ZPR1_A/B_dom"/>
</dbReference>
<evidence type="ECO:0000256" key="2">
    <source>
        <dbReference type="ARBA" id="ARBA00022723"/>
    </source>
</evidence>
<dbReference type="NCBIfam" id="TIGR00310">
    <property type="entry name" value="ZPR1_znf"/>
    <property type="match status" value="2"/>
</dbReference>
<dbReference type="Pfam" id="PF22794">
    <property type="entry name" value="jr-ZPR1"/>
    <property type="match status" value="2"/>
</dbReference>
<dbReference type="FunFam" id="2.20.25.420:FF:000003">
    <property type="entry name" value="zinc finger protein ZPR1"/>
    <property type="match status" value="1"/>
</dbReference>
<dbReference type="InterPro" id="IPR004457">
    <property type="entry name" value="Znf_ZPR1"/>
</dbReference>
<dbReference type="FunFam" id="2.60.120.1040:FF:000003">
    <property type="entry name" value="Zinc finger protein zpr1"/>
    <property type="match status" value="1"/>
</dbReference>